<dbReference type="OrthoDB" id="3197626at2759"/>
<proteinExistence type="predicted"/>
<dbReference type="InParanoid" id="A0A067MSN2"/>
<feature type="compositionally biased region" description="Polar residues" evidence="1">
    <location>
        <begin position="297"/>
        <end position="323"/>
    </location>
</feature>
<evidence type="ECO:0000256" key="1">
    <source>
        <dbReference type="SAM" id="MobiDB-lite"/>
    </source>
</evidence>
<keyword evidence="2" id="KW-0812">Transmembrane</keyword>
<keyword evidence="2" id="KW-1133">Transmembrane helix</keyword>
<evidence type="ECO:0000256" key="2">
    <source>
        <dbReference type="SAM" id="Phobius"/>
    </source>
</evidence>
<evidence type="ECO:0008006" key="5">
    <source>
        <dbReference type="Google" id="ProtNLM"/>
    </source>
</evidence>
<organism evidence="3 4">
    <name type="scientific">Botryobasidium botryosum (strain FD-172 SS1)</name>
    <dbReference type="NCBI Taxonomy" id="930990"/>
    <lineage>
        <taxon>Eukaryota</taxon>
        <taxon>Fungi</taxon>
        <taxon>Dikarya</taxon>
        <taxon>Basidiomycota</taxon>
        <taxon>Agaricomycotina</taxon>
        <taxon>Agaricomycetes</taxon>
        <taxon>Cantharellales</taxon>
        <taxon>Botryobasidiaceae</taxon>
        <taxon>Botryobasidium</taxon>
    </lineage>
</organism>
<evidence type="ECO:0000313" key="3">
    <source>
        <dbReference type="EMBL" id="KDQ18748.1"/>
    </source>
</evidence>
<feature type="transmembrane region" description="Helical" evidence="2">
    <location>
        <begin position="209"/>
        <end position="230"/>
    </location>
</feature>
<dbReference type="HOGENOM" id="CLU_059054_3_0_1"/>
<sequence length="373" mass="40390">MASSYWSQPSILTHAIEIGKVVNYVPIGLLLADNLSYASFDWAIIRGHRNYRWPQIPYFLAKIIWYPYVATIVTVLLSPHQVNCQGLMDANEFLMGLITVCCSSLLAARTLCLYSGVRRKAVLILLSVLGLAHLGTWMAGVPDIRAIWTVAAAQPWSTGGCFFAGIETRYFVKYIVTIVFDLTVLILTIIGVARTGGSHIGDILIKHGLIYFIITTSANLVVTVLTILQLSPVMSTIAATPASCLAIMCATRLYVSLHEEARAQNAGAITMGQLTSSSSAPKRIVSFFRSVAGKRSSPATTNNTGSRTTMSKTASSPSQSFNDCSELEKGAPRIAIGGVRVQQDYEVHAEDTPKSPYLSVSPSVAHDPKHPPL</sequence>
<feature type="region of interest" description="Disordered" evidence="1">
    <location>
        <begin position="294"/>
        <end position="325"/>
    </location>
</feature>
<keyword evidence="2" id="KW-0472">Membrane</keyword>
<protein>
    <recommendedName>
        <fullName evidence="5">Transmembrane protein</fullName>
    </recommendedName>
</protein>
<name>A0A067MSN2_BOTB1</name>
<dbReference type="EMBL" id="KL198021">
    <property type="protein sequence ID" value="KDQ18748.1"/>
    <property type="molecule type" value="Genomic_DNA"/>
</dbReference>
<gene>
    <name evidence="3" type="ORF">BOTBODRAFT_29127</name>
</gene>
<dbReference type="Proteomes" id="UP000027195">
    <property type="component" value="Unassembled WGS sequence"/>
</dbReference>
<dbReference type="AlphaFoldDB" id="A0A067MSN2"/>
<feature type="transmembrane region" description="Helical" evidence="2">
    <location>
        <begin position="93"/>
        <end position="114"/>
    </location>
</feature>
<feature type="region of interest" description="Disordered" evidence="1">
    <location>
        <begin position="345"/>
        <end position="373"/>
    </location>
</feature>
<feature type="transmembrane region" description="Helical" evidence="2">
    <location>
        <begin position="121"/>
        <end position="140"/>
    </location>
</feature>
<reference evidence="4" key="1">
    <citation type="journal article" date="2014" name="Proc. Natl. Acad. Sci. U.S.A.">
        <title>Extensive sampling of basidiomycete genomes demonstrates inadequacy of the white-rot/brown-rot paradigm for wood decay fungi.</title>
        <authorList>
            <person name="Riley R."/>
            <person name="Salamov A.A."/>
            <person name="Brown D.W."/>
            <person name="Nagy L.G."/>
            <person name="Floudas D."/>
            <person name="Held B.W."/>
            <person name="Levasseur A."/>
            <person name="Lombard V."/>
            <person name="Morin E."/>
            <person name="Otillar R."/>
            <person name="Lindquist E.A."/>
            <person name="Sun H."/>
            <person name="LaButti K.M."/>
            <person name="Schmutz J."/>
            <person name="Jabbour D."/>
            <person name="Luo H."/>
            <person name="Baker S.E."/>
            <person name="Pisabarro A.G."/>
            <person name="Walton J.D."/>
            <person name="Blanchette R.A."/>
            <person name="Henrissat B."/>
            <person name="Martin F."/>
            <person name="Cullen D."/>
            <person name="Hibbett D.S."/>
            <person name="Grigoriev I.V."/>
        </authorList>
    </citation>
    <scope>NUCLEOTIDE SEQUENCE [LARGE SCALE GENOMIC DNA]</scope>
    <source>
        <strain evidence="4">FD-172 SS1</strain>
    </source>
</reference>
<feature type="transmembrane region" description="Helical" evidence="2">
    <location>
        <begin position="56"/>
        <end position="78"/>
    </location>
</feature>
<evidence type="ECO:0000313" key="4">
    <source>
        <dbReference type="Proteomes" id="UP000027195"/>
    </source>
</evidence>
<accession>A0A067MSN2</accession>
<feature type="transmembrane region" description="Helical" evidence="2">
    <location>
        <begin position="174"/>
        <end position="197"/>
    </location>
</feature>
<keyword evidence="4" id="KW-1185">Reference proteome</keyword>